<proteinExistence type="predicted"/>
<reference evidence="1" key="1">
    <citation type="submission" date="2019-03" db="EMBL/GenBank/DDBJ databases">
        <title>Single cell metagenomics reveals metabolic interactions within the superorganism composed of flagellate Streblomastix strix and complex community of Bacteroidetes bacteria on its surface.</title>
        <authorList>
            <person name="Treitli S.C."/>
            <person name="Kolisko M."/>
            <person name="Husnik F."/>
            <person name="Keeling P."/>
            <person name="Hampl V."/>
        </authorList>
    </citation>
    <scope>NUCLEOTIDE SEQUENCE</scope>
    <source>
        <strain evidence="1">STM</strain>
    </source>
</reference>
<dbReference type="EMBL" id="SNRY01001799">
    <property type="protein sequence ID" value="KAA6328557.1"/>
    <property type="molecule type" value="Genomic_DNA"/>
</dbReference>
<name>A0A5J4R324_9ZZZZ</name>
<comment type="caution">
    <text evidence="1">The sequence shown here is derived from an EMBL/GenBank/DDBJ whole genome shotgun (WGS) entry which is preliminary data.</text>
</comment>
<organism evidence="1">
    <name type="scientific">termite gut metagenome</name>
    <dbReference type="NCBI Taxonomy" id="433724"/>
    <lineage>
        <taxon>unclassified sequences</taxon>
        <taxon>metagenomes</taxon>
        <taxon>organismal metagenomes</taxon>
    </lineage>
</organism>
<accession>A0A5J4R324</accession>
<protein>
    <submittedName>
        <fullName evidence="1">Uncharacterized protein</fullName>
    </submittedName>
</protein>
<evidence type="ECO:0000313" key="1">
    <source>
        <dbReference type="EMBL" id="KAA6328557.1"/>
    </source>
</evidence>
<gene>
    <name evidence="1" type="ORF">EZS27_022559</name>
</gene>
<dbReference type="AlphaFoldDB" id="A0A5J4R324"/>
<sequence length="163" mass="19511">MNMTIEDLYHKLEDKSFQDTSVGTMFYNVYVFQYPASEEQDIYNQIDDFTSRLRRPSNNLDILTLNLFDEFCTYLGAKPFGKNPSLLQYLLNKEPKDPESVRETLTRNACDEKFFAWIDTRIREHLTKENELTKSFVFLYGFGQMFPYLRANTFLSNFERYKY</sequence>